<dbReference type="InterPro" id="IPR038670">
    <property type="entry name" value="HslJ-like_sf"/>
</dbReference>
<protein>
    <submittedName>
        <fullName evidence="3">META domain-containing protein</fullName>
    </submittedName>
</protein>
<dbReference type="InterPro" id="IPR005184">
    <property type="entry name" value="DUF306_Meta_HslJ"/>
</dbReference>
<comment type="caution">
    <text evidence="3">The sequence shown here is derived from an EMBL/GenBank/DDBJ whole genome shotgun (WGS) entry which is preliminary data.</text>
</comment>
<dbReference type="EMBL" id="WNKV01000012">
    <property type="protein sequence ID" value="MTW17711.1"/>
    <property type="molecule type" value="Genomic_DNA"/>
</dbReference>
<dbReference type="Gene3D" id="2.40.128.270">
    <property type="match status" value="1"/>
</dbReference>
<dbReference type="AlphaFoldDB" id="A0A9X4XS93"/>
<feature type="domain" description="DUF306" evidence="2">
    <location>
        <begin position="134"/>
        <end position="217"/>
    </location>
</feature>
<evidence type="ECO:0000256" key="1">
    <source>
        <dbReference type="SAM" id="MobiDB-lite"/>
    </source>
</evidence>
<dbReference type="Pfam" id="PF03724">
    <property type="entry name" value="META"/>
    <property type="match status" value="1"/>
</dbReference>
<name>A0A9X4XS93_9BRAD</name>
<evidence type="ECO:0000313" key="3">
    <source>
        <dbReference type="EMBL" id="MTW17711.1"/>
    </source>
</evidence>
<accession>A0A9X4XS93</accession>
<sequence>MESSGGTTATDRAAARRRRAAGTAGAPAALDHKHGLPARTRRLSLSVLVRSGRVAIAGARPGRRFPLRTEHPMIRRRVSSLLRSAASSARSGGAAAVLAGVALAGAALLAPAIDPARAQAAFPYGQELRMDTDPMKGSKKIPVIDIADNGLAEIELWCNAVKARLIVVGDTVTVLTGPRTERQCPPERARGDDEMLAALGQTTHWRVADDLLVLSGGPRELRFRMQRN</sequence>
<organism evidence="3 4">
    <name type="scientific">Rhodoplanes serenus</name>
    <dbReference type="NCBI Taxonomy" id="200615"/>
    <lineage>
        <taxon>Bacteria</taxon>
        <taxon>Pseudomonadati</taxon>
        <taxon>Pseudomonadota</taxon>
        <taxon>Alphaproteobacteria</taxon>
        <taxon>Hyphomicrobiales</taxon>
        <taxon>Nitrobacteraceae</taxon>
        <taxon>Rhodoplanes</taxon>
    </lineage>
</organism>
<proteinExistence type="predicted"/>
<evidence type="ECO:0000313" key="4">
    <source>
        <dbReference type="Proteomes" id="UP000438991"/>
    </source>
</evidence>
<feature type="region of interest" description="Disordered" evidence="1">
    <location>
        <begin position="1"/>
        <end position="35"/>
    </location>
</feature>
<reference evidence="3 4" key="1">
    <citation type="submission" date="2019-11" db="EMBL/GenBank/DDBJ databases">
        <title>Whole-genome sequence of Rhodoplanes serenus DSM 18633, type strain.</title>
        <authorList>
            <person name="Kyndt J.A."/>
            <person name="Meyer T.E."/>
        </authorList>
    </citation>
    <scope>NUCLEOTIDE SEQUENCE [LARGE SCALE GENOMIC DNA]</scope>
    <source>
        <strain evidence="3 4">DSM 18633</strain>
    </source>
</reference>
<dbReference type="Proteomes" id="UP000438991">
    <property type="component" value="Unassembled WGS sequence"/>
</dbReference>
<gene>
    <name evidence="3" type="ORF">GJ689_16005</name>
</gene>
<feature type="compositionally biased region" description="Low complexity" evidence="1">
    <location>
        <begin position="1"/>
        <end position="12"/>
    </location>
</feature>
<evidence type="ECO:0000259" key="2">
    <source>
        <dbReference type="Pfam" id="PF03724"/>
    </source>
</evidence>